<dbReference type="CDD" id="cd03216">
    <property type="entry name" value="ABC_Carb_Monos_I"/>
    <property type="match status" value="1"/>
</dbReference>
<dbReference type="InterPro" id="IPR017871">
    <property type="entry name" value="ABC_transporter-like_CS"/>
</dbReference>
<evidence type="ECO:0000256" key="1">
    <source>
        <dbReference type="ARBA" id="ARBA00022741"/>
    </source>
</evidence>
<accession>Q2LGY0</accession>
<dbReference type="AlphaFoldDB" id="Q2LGY0"/>
<feature type="domain" description="ABC transporter" evidence="4">
    <location>
        <begin position="287"/>
        <end position="533"/>
    </location>
</feature>
<dbReference type="SMART" id="SM00382">
    <property type="entry name" value="AAA"/>
    <property type="match status" value="2"/>
</dbReference>
<sequence>MSAEEFVRMENITKTFPGVIANDDVSMSVKKGEIHGLLGENGAGKSTLMKILYGLYSADQGEIWLGNNRLEMDSPQDAIDAGIGMVHQHFKLIPRLSVSKNIILGKREPTAAFREDHGAKSGVLGSLTSNNIVQSLASRFTLGLDAPQKQIQQLSDNYGFDIDVTVPVWELGVGERQRVEILKALYRDVDLLILDEPTAVLTPTQAERLFETLEKLTNEGLTVIIITHKLDEIKQVTDRVTVLRDGKDIGTVETSEQTSDDLARMMVGRDVLFEVDKDDVPVGETVLDVSSLRTEDDRGIEAVSGVDMSIKSGEIVGLAGVSGNGQKELAESLVGVRETVGGSIEITGDDITDEPPSAFINSGVSFVPEDRHKDGCAGTLSIMHNAVMKRYSDSEFSDGFTLNYQAMEEYADTLVKEFDVRGISDVREINAGELSGGNLQKLILAREMLREPDLLVANQPTRGVDVGAIEFIRERLVEQRKSGTGVLLLSEDLDELFDLSDRILVIYQGEIVYETTPEEADRQRISLEMNGGKEEVKQPAQIAADGGRSNLS</sequence>
<dbReference type="SUPFAM" id="SSF52540">
    <property type="entry name" value="P-loop containing nucleoside triphosphate hydrolases"/>
    <property type="match status" value="2"/>
</dbReference>
<evidence type="ECO:0000313" key="5">
    <source>
        <dbReference type="EMBL" id="ABC72331.1"/>
    </source>
</evidence>
<reference evidence="5" key="1">
    <citation type="journal article" date="2007" name="ISME J.">
        <title>Genomic plasticity in prokaryotes: the case of the square haloarchaeon.</title>
        <authorList>
            <person name="Cuadros-Orellana S."/>
            <person name="Martin-Cuadrado A.B."/>
            <person name="Legault B."/>
            <person name="D'Auria G."/>
            <person name="Zhaxybayeva O."/>
            <person name="Papke R.T."/>
            <person name="Rodriguez-Valera F."/>
        </authorList>
    </citation>
    <scope>NUCLEOTIDE SEQUENCE</scope>
</reference>
<evidence type="ECO:0000259" key="4">
    <source>
        <dbReference type="PROSITE" id="PS50893"/>
    </source>
</evidence>
<dbReference type="InterPro" id="IPR003439">
    <property type="entry name" value="ABC_transporter-like_ATP-bd"/>
</dbReference>
<dbReference type="Pfam" id="PF00005">
    <property type="entry name" value="ABC_tran"/>
    <property type="match status" value="2"/>
</dbReference>
<name>Q2LGY0_9EURY</name>
<dbReference type="EMBL" id="DQ314492">
    <property type="protein sequence ID" value="ABC72331.1"/>
    <property type="molecule type" value="Genomic_DNA"/>
</dbReference>
<protein>
    <submittedName>
        <fullName evidence="5">Signal-transducing histidine kinase; response regulator</fullName>
    </submittedName>
</protein>
<dbReference type="GO" id="GO:0005524">
    <property type="term" value="F:ATP binding"/>
    <property type="evidence" value="ECO:0007669"/>
    <property type="project" value="UniProtKB-KW"/>
</dbReference>
<feature type="region of interest" description="Disordered" evidence="3">
    <location>
        <begin position="529"/>
        <end position="552"/>
    </location>
</feature>
<dbReference type="PANTHER" id="PTHR43790:SF4">
    <property type="entry name" value="GUANOSINE IMPORT ATP-BINDING PROTEIN NUPO"/>
    <property type="match status" value="1"/>
</dbReference>
<dbReference type="CDD" id="cd03215">
    <property type="entry name" value="ABC_Carb_Monos_II"/>
    <property type="match status" value="1"/>
</dbReference>
<keyword evidence="2" id="KW-0067">ATP-binding</keyword>
<feature type="domain" description="ABC transporter" evidence="4">
    <location>
        <begin position="7"/>
        <end position="270"/>
    </location>
</feature>
<dbReference type="GO" id="GO:0016887">
    <property type="term" value="F:ATP hydrolysis activity"/>
    <property type="evidence" value="ECO:0007669"/>
    <property type="project" value="InterPro"/>
</dbReference>
<dbReference type="PROSITE" id="PS00211">
    <property type="entry name" value="ABC_TRANSPORTER_1"/>
    <property type="match status" value="1"/>
</dbReference>
<dbReference type="PROSITE" id="PS50893">
    <property type="entry name" value="ABC_TRANSPORTER_2"/>
    <property type="match status" value="2"/>
</dbReference>
<dbReference type="GO" id="GO:0016301">
    <property type="term" value="F:kinase activity"/>
    <property type="evidence" value="ECO:0007669"/>
    <property type="project" value="UniProtKB-KW"/>
</dbReference>
<keyword evidence="5" id="KW-0418">Kinase</keyword>
<dbReference type="InterPro" id="IPR003593">
    <property type="entry name" value="AAA+_ATPase"/>
</dbReference>
<proteinExistence type="predicted"/>
<keyword evidence="5" id="KW-0808">Transferase</keyword>
<keyword evidence="1" id="KW-0547">Nucleotide-binding</keyword>
<organism evidence="5">
    <name type="scientific">uncultured haloarchaeon</name>
    <dbReference type="NCBI Taxonomy" id="160804"/>
    <lineage>
        <taxon>Archaea</taxon>
        <taxon>Methanobacteriati</taxon>
        <taxon>Methanobacteriota</taxon>
        <taxon>Stenosarchaea group</taxon>
        <taxon>Halobacteria</taxon>
        <taxon>Halobacteriales</taxon>
        <taxon>Halobacteriaceae</taxon>
        <taxon>environmental samples</taxon>
    </lineage>
</organism>
<dbReference type="Gene3D" id="3.40.50.300">
    <property type="entry name" value="P-loop containing nucleotide triphosphate hydrolases"/>
    <property type="match status" value="2"/>
</dbReference>
<evidence type="ECO:0000256" key="2">
    <source>
        <dbReference type="ARBA" id="ARBA00022840"/>
    </source>
</evidence>
<dbReference type="InterPro" id="IPR027417">
    <property type="entry name" value="P-loop_NTPase"/>
</dbReference>
<dbReference type="InterPro" id="IPR050107">
    <property type="entry name" value="ABC_carbohydrate_import_ATPase"/>
</dbReference>
<evidence type="ECO:0000256" key="3">
    <source>
        <dbReference type="SAM" id="MobiDB-lite"/>
    </source>
</evidence>
<dbReference type="PANTHER" id="PTHR43790">
    <property type="entry name" value="CARBOHYDRATE TRANSPORT ATP-BINDING PROTEIN MG119-RELATED"/>
    <property type="match status" value="1"/>
</dbReference>